<dbReference type="PANTHER" id="PTHR46708:SF11">
    <property type="entry name" value="RECEPTOR-TYPE TYROSINE-PROTEIN PHOSPHATASE ETA-LIKE"/>
    <property type="match status" value="1"/>
</dbReference>
<evidence type="ECO:0000256" key="2">
    <source>
        <dbReference type="SAM" id="SignalP"/>
    </source>
</evidence>
<dbReference type="Proteomes" id="UP001162164">
    <property type="component" value="Unassembled WGS sequence"/>
</dbReference>
<keyword evidence="5" id="KW-1185">Reference proteome</keyword>
<dbReference type="Gene3D" id="2.60.40.10">
    <property type="entry name" value="Immunoglobulins"/>
    <property type="match status" value="1"/>
</dbReference>
<reference evidence="4" key="1">
    <citation type="journal article" date="2023" name="Insect Mol. Biol.">
        <title>Genome sequencing provides insights into the evolution of gene families encoding plant cell wall-degrading enzymes in longhorned beetles.</title>
        <authorList>
            <person name="Shin N.R."/>
            <person name="Okamura Y."/>
            <person name="Kirsch R."/>
            <person name="Pauchet Y."/>
        </authorList>
    </citation>
    <scope>NUCLEOTIDE SEQUENCE</scope>
    <source>
        <strain evidence="4">MMC_N1</strain>
    </source>
</reference>
<proteinExistence type="predicted"/>
<dbReference type="InterPro" id="IPR003961">
    <property type="entry name" value="FN3_dom"/>
</dbReference>
<protein>
    <recommendedName>
        <fullName evidence="3">Fibronectin type-III domain-containing protein</fullName>
    </recommendedName>
</protein>
<name>A0ABQ9K479_9CUCU</name>
<dbReference type="InterPro" id="IPR050991">
    <property type="entry name" value="ECM_Regulatory_Proteins"/>
</dbReference>
<comment type="caution">
    <text evidence="4">The sequence shown here is derived from an EMBL/GenBank/DDBJ whole genome shotgun (WGS) entry which is preliminary data.</text>
</comment>
<evidence type="ECO:0000313" key="5">
    <source>
        <dbReference type="Proteomes" id="UP001162164"/>
    </source>
</evidence>
<feature type="chain" id="PRO_5047127322" description="Fibronectin type-III domain-containing protein" evidence="2">
    <location>
        <begin position="23"/>
        <end position="309"/>
    </location>
</feature>
<dbReference type="SUPFAM" id="SSF49265">
    <property type="entry name" value="Fibronectin type III"/>
    <property type="match status" value="2"/>
</dbReference>
<dbReference type="InterPro" id="IPR013783">
    <property type="entry name" value="Ig-like_fold"/>
</dbReference>
<accession>A0ABQ9K479</accession>
<organism evidence="4 5">
    <name type="scientific">Molorchus minor</name>
    <dbReference type="NCBI Taxonomy" id="1323400"/>
    <lineage>
        <taxon>Eukaryota</taxon>
        <taxon>Metazoa</taxon>
        <taxon>Ecdysozoa</taxon>
        <taxon>Arthropoda</taxon>
        <taxon>Hexapoda</taxon>
        <taxon>Insecta</taxon>
        <taxon>Pterygota</taxon>
        <taxon>Neoptera</taxon>
        <taxon>Endopterygota</taxon>
        <taxon>Coleoptera</taxon>
        <taxon>Polyphaga</taxon>
        <taxon>Cucujiformia</taxon>
        <taxon>Chrysomeloidea</taxon>
        <taxon>Cerambycidae</taxon>
        <taxon>Lamiinae</taxon>
        <taxon>Monochamini</taxon>
        <taxon>Molorchus</taxon>
    </lineage>
</organism>
<dbReference type="SMART" id="SM00060">
    <property type="entry name" value="FN3"/>
    <property type="match status" value="3"/>
</dbReference>
<dbReference type="EMBL" id="JAPWTJ010000019">
    <property type="protein sequence ID" value="KAJ8985129.1"/>
    <property type="molecule type" value="Genomic_DNA"/>
</dbReference>
<keyword evidence="1" id="KW-0677">Repeat</keyword>
<evidence type="ECO:0000313" key="4">
    <source>
        <dbReference type="EMBL" id="KAJ8985129.1"/>
    </source>
</evidence>
<gene>
    <name evidence="4" type="ORF">NQ317_012780</name>
</gene>
<dbReference type="InterPro" id="IPR036116">
    <property type="entry name" value="FN3_sf"/>
</dbReference>
<feature type="domain" description="Fibronectin type-III" evidence="3">
    <location>
        <begin position="25"/>
        <end position="115"/>
    </location>
</feature>
<dbReference type="PANTHER" id="PTHR46708">
    <property type="entry name" value="TENASCIN"/>
    <property type="match status" value="1"/>
</dbReference>
<keyword evidence="2" id="KW-0732">Signal</keyword>
<feature type="signal peptide" evidence="2">
    <location>
        <begin position="1"/>
        <end position="22"/>
    </location>
</feature>
<sequence>MVSQFLRVVLLVACVAVAQIYGDDPCSPLTVQNVSIDENSTLSWEPAADDSCTTDHYLVHIHNLEIVEYTYIVRTTTLALDFLPVCQPYRFIITPISPDNVQGVERIHFARMPLPLDANLTVGLAMVSEQNQGVTLSWVMASQWEDCAQRFRVIIDDEDDNNLVDVYTSEMSIDIYNLIPCTHYAFGVVALYNVVLEGPVTVVRRTLNGYVQSAPRLASISATTTSVDLTVQLNTVIQNRCTVNSIEVDVKGATNFNVSEPVDDTDAREPVTVSLTGLQAGSIYLLNLTSVNTAGQSAPTILAVQTANN</sequence>
<dbReference type="PROSITE" id="PS50853">
    <property type="entry name" value="FN3"/>
    <property type="match status" value="1"/>
</dbReference>
<evidence type="ECO:0000256" key="1">
    <source>
        <dbReference type="ARBA" id="ARBA00022737"/>
    </source>
</evidence>
<evidence type="ECO:0000259" key="3">
    <source>
        <dbReference type="PROSITE" id="PS50853"/>
    </source>
</evidence>